<organism evidence="1">
    <name type="scientific">Myoviridae sp. ctOAa14</name>
    <dbReference type="NCBI Taxonomy" id="2826646"/>
    <lineage>
        <taxon>Viruses</taxon>
        <taxon>Duplodnaviria</taxon>
        <taxon>Heunggongvirae</taxon>
        <taxon>Uroviricota</taxon>
        <taxon>Caudoviricetes</taxon>
    </lineage>
</organism>
<dbReference type="EMBL" id="BK014964">
    <property type="protein sequence ID" value="DAD84673.1"/>
    <property type="molecule type" value="Genomic_DNA"/>
</dbReference>
<proteinExistence type="predicted"/>
<sequence length="86" mass="10114">MYNKALLNSLDYEPETYTLEIRDADRILLDGVPYLTWTLFRQLAGISGKMLTKGLQLRKIKCVRIGHKPFIPLHELENPYVRQHCR</sequence>
<name>A0A8S5MQS5_9CAUD</name>
<protein>
    <submittedName>
        <fullName evidence="1">Uncharacterized protein</fullName>
    </submittedName>
</protein>
<reference evidence="1" key="1">
    <citation type="journal article" date="2021" name="Proc. Natl. Acad. Sci. U.S.A.">
        <title>A Catalog of Tens of Thousands of Viruses from Human Metagenomes Reveals Hidden Associations with Chronic Diseases.</title>
        <authorList>
            <person name="Tisza M.J."/>
            <person name="Buck C.B."/>
        </authorList>
    </citation>
    <scope>NUCLEOTIDE SEQUENCE</scope>
    <source>
        <strain evidence="1">CtOAa14</strain>
    </source>
</reference>
<accession>A0A8S5MQS5</accession>
<evidence type="ECO:0000313" key="1">
    <source>
        <dbReference type="EMBL" id="DAD84673.1"/>
    </source>
</evidence>